<reference evidence="4 5" key="1">
    <citation type="submission" date="2018-11" db="EMBL/GenBank/DDBJ databases">
        <authorList>
            <consortium name="Pathogen Informatics"/>
        </authorList>
    </citation>
    <scope>NUCLEOTIDE SEQUENCE [LARGE SCALE GENOMIC DNA]</scope>
    <source>
        <strain evidence="4 5">Zambia</strain>
    </source>
</reference>
<sequence length="309" mass="35784">MVSCGPRILEYGDKLELYKAWRKKGLTKMIQVMSFLPKMHEERSNIYGNERLEFLGDAVVERLGIHKYLLYTHSVDFCYDSTFIYARSDAFEALMAAITLDAGLDIVDRIFGAVLFGDDERIHRVWVQIPLHPLQSQCPEGDRSWATKVPMLKYRNFNVYRGDNQRLEFLGDSLLKYVSTDYLFRHFPRHHEGHLSLLKNSLVNKYTQASVCSELGLENYVIRREDNSMHKYDCKINNNNNTNNNNNISKHSNPSWNTNYISSQNSNILKSKQNKKGGQKQVINSDGNKNGNCNNTQNQNVKYRADLLE</sequence>
<dbReference type="SUPFAM" id="SSF69065">
    <property type="entry name" value="RNase III domain-like"/>
    <property type="match status" value="2"/>
</dbReference>
<feature type="compositionally biased region" description="Low complexity" evidence="2">
    <location>
        <begin position="279"/>
        <end position="298"/>
    </location>
</feature>
<dbReference type="GO" id="GO:0006396">
    <property type="term" value="P:RNA processing"/>
    <property type="evidence" value="ECO:0007669"/>
    <property type="project" value="InterPro"/>
</dbReference>
<dbReference type="SMART" id="SM00535">
    <property type="entry name" value="RIBOc"/>
    <property type="match status" value="1"/>
</dbReference>
<dbReference type="Gene3D" id="1.10.1520.10">
    <property type="entry name" value="Ribonuclease III domain"/>
    <property type="match status" value="2"/>
</dbReference>
<proteinExistence type="predicted"/>
<feature type="region of interest" description="Disordered" evidence="2">
    <location>
        <begin position="272"/>
        <end position="298"/>
    </location>
</feature>
<feature type="domain" description="RNase III" evidence="3">
    <location>
        <begin position="165"/>
        <end position="221"/>
    </location>
</feature>
<dbReference type="PANTHER" id="PTHR11207">
    <property type="entry name" value="RIBONUCLEASE III"/>
    <property type="match status" value="1"/>
</dbReference>
<evidence type="ECO:0000256" key="2">
    <source>
        <dbReference type="SAM" id="MobiDB-lite"/>
    </source>
</evidence>
<dbReference type="EMBL" id="UZAI01005596">
    <property type="protein sequence ID" value="VDO91238.1"/>
    <property type="molecule type" value="Genomic_DNA"/>
</dbReference>
<dbReference type="GO" id="GO:0004525">
    <property type="term" value="F:ribonuclease III activity"/>
    <property type="evidence" value="ECO:0007669"/>
    <property type="project" value="InterPro"/>
</dbReference>
<evidence type="ECO:0000313" key="4">
    <source>
        <dbReference type="EMBL" id="VDO91238.1"/>
    </source>
</evidence>
<protein>
    <recommendedName>
        <fullName evidence="3">RNase III domain-containing protein</fullName>
    </recommendedName>
</protein>
<keyword evidence="1" id="KW-0694">RNA-binding</keyword>
<dbReference type="InterPro" id="IPR000999">
    <property type="entry name" value="RNase_III_dom"/>
</dbReference>
<dbReference type="PROSITE" id="PS50142">
    <property type="entry name" value="RNASE_3_2"/>
    <property type="match status" value="1"/>
</dbReference>
<dbReference type="GO" id="GO:0005634">
    <property type="term" value="C:nucleus"/>
    <property type="evidence" value="ECO:0007669"/>
    <property type="project" value="TreeGrafter"/>
</dbReference>
<dbReference type="Proteomes" id="UP000277204">
    <property type="component" value="Unassembled WGS sequence"/>
</dbReference>
<evidence type="ECO:0000256" key="1">
    <source>
        <dbReference type="ARBA" id="ARBA00022884"/>
    </source>
</evidence>
<keyword evidence="5" id="KW-1185">Reference proteome</keyword>
<evidence type="ECO:0000313" key="5">
    <source>
        <dbReference type="Proteomes" id="UP000277204"/>
    </source>
</evidence>
<name>A0A3P8CTD6_9TREM</name>
<dbReference type="InterPro" id="IPR036389">
    <property type="entry name" value="RNase_III_sf"/>
</dbReference>
<dbReference type="Pfam" id="PF00636">
    <property type="entry name" value="Ribonuclease_3"/>
    <property type="match status" value="1"/>
</dbReference>
<accession>A0A3P8CTD6</accession>
<dbReference type="PROSITE" id="PS00517">
    <property type="entry name" value="RNASE_3_1"/>
    <property type="match status" value="2"/>
</dbReference>
<feature type="non-terminal residue" evidence="4">
    <location>
        <position position="309"/>
    </location>
</feature>
<dbReference type="CDD" id="cd00593">
    <property type="entry name" value="RIBOc"/>
    <property type="match status" value="2"/>
</dbReference>
<dbReference type="GO" id="GO:0003725">
    <property type="term" value="F:double-stranded RNA binding"/>
    <property type="evidence" value="ECO:0007669"/>
    <property type="project" value="TreeGrafter"/>
</dbReference>
<organism evidence="4 5">
    <name type="scientific">Schistosoma margrebowiei</name>
    <dbReference type="NCBI Taxonomy" id="48269"/>
    <lineage>
        <taxon>Eukaryota</taxon>
        <taxon>Metazoa</taxon>
        <taxon>Spiralia</taxon>
        <taxon>Lophotrochozoa</taxon>
        <taxon>Platyhelminthes</taxon>
        <taxon>Trematoda</taxon>
        <taxon>Digenea</taxon>
        <taxon>Strigeidida</taxon>
        <taxon>Schistosomatoidea</taxon>
        <taxon>Schistosomatidae</taxon>
        <taxon>Schistosoma</taxon>
    </lineage>
</organism>
<dbReference type="PANTHER" id="PTHR11207:SF0">
    <property type="entry name" value="RIBONUCLEASE 3"/>
    <property type="match status" value="1"/>
</dbReference>
<evidence type="ECO:0000259" key="3">
    <source>
        <dbReference type="PROSITE" id="PS50142"/>
    </source>
</evidence>
<dbReference type="GO" id="GO:0010468">
    <property type="term" value="P:regulation of gene expression"/>
    <property type="evidence" value="ECO:0007669"/>
    <property type="project" value="TreeGrafter"/>
</dbReference>
<dbReference type="AlphaFoldDB" id="A0A3P8CTD6"/>
<gene>
    <name evidence="4" type="ORF">SMRZ_LOCUS10646</name>
</gene>